<organism evidence="1">
    <name type="scientific">Geoglobus ahangari</name>
    <dbReference type="NCBI Taxonomy" id="113653"/>
    <lineage>
        <taxon>Archaea</taxon>
        <taxon>Methanobacteriati</taxon>
        <taxon>Methanobacteriota</taxon>
        <taxon>Archaeoglobi</taxon>
        <taxon>Archaeoglobales</taxon>
        <taxon>Archaeoglobaceae</taxon>
        <taxon>Geoglobus</taxon>
    </lineage>
</organism>
<evidence type="ECO:0000313" key="1">
    <source>
        <dbReference type="EMBL" id="HGE67018.1"/>
    </source>
</evidence>
<name>A0A7C3YFG2_9EURY</name>
<accession>A0A7C3YFG2</accession>
<comment type="caution">
    <text evidence="1">The sequence shown here is derived from an EMBL/GenBank/DDBJ whole genome shotgun (WGS) entry which is preliminary data.</text>
</comment>
<protein>
    <submittedName>
        <fullName evidence="1">Uncharacterized protein</fullName>
    </submittedName>
</protein>
<dbReference type="EMBL" id="DTPI01000036">
    <property type="protein sequence ID" value="HGE67018.1"/>
    <property type="molecule type" value="Genomic_DNA"/>
</dbReference>
<proteinExistence type="predicted"/>
<reference evidence="1" key="1">
    <citation type="journal article" date="2020" name="mSystems">
        <title>Genome- and Community-Level Interaction Insights into Carbon Utilization and Element Cycling Functions of Hydrothermarchaeota in Hydrothermal Sediment.</title>
        <authorList>
            <person name="Zhou Z."/>
            <person name="Liu Y."/>
            <person name="Xu W."/>
            <person name="Pan J."/>
            <person name="Luo Z.H."/>
            <person name="Li M."/>
        </authorList>
    </citation>
    <scope>NUCLEOTIDE SEQUENCE [LARGE SCALE GENOMIC DNA]</scope>
    <source>
        <strain evidence="1">SpSt-97</strain>
    </source>
</reference>
<gene>
    <name evidence="1" type="ORF">ENX77_07905</name>
</gene>
<sequence>MLCPAENYKLLGKDFKEPGWVVGDADSSGFEIMFKEWKQILLTRASCSYQGVAVKTTSAGVGLTHKRPSTLERWTSPFLARERMNRLNFM</sequence>
<dbReference type="AlphaFoldDB" id="A0A7C3YFG2"/>